<evidence type="ECO:0000313" key="2">
    <source>
        <dbReference type="EMBL" id="ALG06412.1"/>
    </source>
</evidence>
<feature type="region of interest" description="Disordered" evidence="1">
    <location>
        <begin position="1"/>
        <end position="29"/>
    </location>
</feature>
<keyword evidence="3" id="KW-1185">Reference proteome</keyword>
<dbReference type="AlphaFoldDB" id="A0A0N9HPF5"/>
<dbReference type="InterPro" id="IPR011009">
    <property type="entry name" value="Kinase-like_dom_sf"/>
</dbReference>
<protein>
    <recommendedName>
        <fullName evidence="4">Aminoglycoside phosphotransferase domain-containing protein</fullName>
    </recommendedName>
</protein>
<evidence type="ECO:0008006" key="4">
    <source>
        <dbReference type="Google" id="ProtNLM"/>
    </source>
</evidence>
<name>A0A0N9HPF5_9PSEU</name>
<evidence type="ECO:0000313" key="3">
    <source>
        <dbReference type="Proteomes" id="UP000063699"/>
    </source>
</evidence>
<dbReference type="STRING" id="860235.AOZ06_05260"/>
<organism evidence="2 3">
    <name type="scientific">Kibdelosporangium phytohabitans</name>
    <dbReference type="NCBI Taxonomy" id="860235"/>
    <lineage>
        <taxon>Bacteria</taxon>
        <taxon>Bacillati</taxon>
        <taxon>Actinomycetota</taxon>
        <taxon>Actinomycetes</taxon>
        <taxon>Pseudonocardiales</taxon>
        <taxon>Pseudonocardiaceae</taxon>
        <taxon>Kibdelosporangium</taxon>
    </lineage>
</organism>
<dbReference type="Proteomes" id="UP000063699">
    <property type="component" value="Chromosome"/>
</dbReference>
<accession>A0A0N9HPF5</accession>
<dbReference type="SUPFAM" id="SSF56112">
    <property type="entry name" value="Protein kinase-like (PK-like)"/>
    <property type="match status" value="1"/>
</dbReference>
<dbReference type="EMBL" id="CP012752">
    <property type="protein sequence ID" value="ALG06412.1"/>
    <property type="molecule type" value="Genomic_DNA"/>
</dbReference>
<proteinExistence type="predicted"/>
<evidence type="ECO:0000256" key="1">
    <source>
        <dbReference type="SAM" id="MobiDB-lite"/>
    </source>
</evidence>
<dbReference type="KEGG" id="kphy:AOZ06_05260"/>
<gene>
    <name evidence="2" type="ORF">AOZ06_05260</name>
</gene>
<sequence length="357" mass="39711">MDLMTGGQRVRTGVPAGKTPTGQDPSAPQPFLMIPVDEGLAVRDVAKAIVRELRHLSRNDREQLDYDRPGFGLRRLPWGMEDRCYAWTVPPSTPDATGPDLCLKLYTDNPGRAWTEVRALQYLPEVAAIDTPKFLWHDSDRPIPATVMGLLPGAPISAIHAPTAALLESIVTVVQGVQRLPLGPLENRPRADSPLSYARGLAEQWPTQLAASRDDESRVVLKLVTSWRHDFDDTQILNRPVDEVLSPGSANLGCWLWDDQANTVHLIDWSGAGRSDLASDAADRVEHPTARRFSDEQRAEVLPALGVDATTRDRFQAAQRVAAMHWLRRRWRSRTELPLQLISQCDRVRALLTPSSV</sequence>
<reference evidence="2 3" key="1">
    <citation type="submission" date="2015-07" db="EMBL/GenBank/DDBJ databases">
        <title>Genome sequencing of Kibdelosporangium phytohabitans.</title>
        <authorList>
            <person name="Qin S."/>
            <person name="Xing K."/>
        </authorList>
    </citation>
    <scope>NUCLEOTIDE SEQUENCE [LARGE SCALE GENOMIC DNA]</scope>
    <source>
        <strain evidence="2 3">KLBMP1111</strain>
    </source>
</reference>